<dbReference type="Proteomes" id="UP000473278">
    <property type="component" value="Unassembled WGS sequence"/>
</dbReference>
<evidence type="ECO:0000313" key="2">
    <source>
        <dbReference type="EMBL" id="NGP75828.1"/>
    </source>
</evidence>
<proteinExistence type="predicted"/>
<feature type="compositionally biased region" description="Basic and acidic residues" evidence="1">
    <location>
        <begin position="197"/>
        <end position="207"/>
    </location>
</feature>
<evidence type="ECO:0000256" key="1">
    <source>
        <dbReference type="SAM" id="MobiDB-lite"/>
    </source>
</evidence>
<organism evidence="2 3">
    <name type="scientific">Halalkalibaculum roseum</name>
    <dbReference type="NCBI Taxonomy" id="2709311"/>
    <lineage>
        <taxon>Bacteria</taxon>
        <taxon>Pseudomonadati</taxon>
        <taxon>Balneolota</taxon>
        <taxon>Balneolia</taxon>
        <taxon>Balneolales</taxon>
        <taxon>Balneolaceae</taxon>
        <taxon>Halalkalibaculum</taxon>
    </lineage>
</organism>
<evidence type="ECO:0000313" key="3">
    <source>
        <dbReference type="Proteomes" id="UP000473278"/>
    </source>
</evidence>
<dbReference type="Pfam" id="PF00132">
    <property type="entry name" value="Hexapep"/>
    <property type="match status" value="1"/>
</dbReference>
<accession>A0A6M1SUN9</accession>
<dbReference type="InterPro" id="IPR050484">
    <property type="entry name" value="Transf_Hexapept/Carb_Anhydrase"/>
</dbReference>
<gene>
    <name evidence="2" type="ORF">G3570_04235</name>
</gene>
<feature type="region of interest" description="Disordered" evidence="1">
    <location>
        <begin position="175"/>
        <end position="207"/>
    </location>
</feature>
<dbReference type="AlphaFoldDB" id="A0A6M1SUN9"/>
<dbReference type="InterPro" id="IPR011004">
    <property type="entry name" value="Trimer_LpxA-like_sf"/>
</dbReference>
<protein>
    <submittedName>
        <fullName evidence="2">Transferase hexapeptide repeat family protein</fullName>
    </submittedName>
</protein>
<dbReference type="SUPFAM" id="SSF51161">
    <property type="entry name" value="Trimeric LpxA-like enzymes"/>
    <property type="match status" value="1"/>
</dbReference>
<keyword evidence="3" id="KW-1185">Reference proteome</keyword>
<dbReference type="PANTHER" id="PTHR13061:SF29">
    <property type="entry name" value="GAMMA CARBONIC ANHYDRASE-LIKE 1, MITOCHONDRIAL-RELATED"/>
    <property type="match status" value="1"/>
</dbReference>
<dbReference type="InterPro" id="IPR001451">
    <property type="entry name" value="Hexapep"/>
</dbReference>
<comment type="caution">
    <text evidence="2">The sequence shown here is derived from an EMBL/GenBank/DDBJ whole genome shotgun (WGS) entry which is preliminary data.</text>
</comment>
<dbReference type="Gene3D" id="2.160.10.10">
    <property type="entry name" value="Hexapeptide repeat proteins"/>
    <property type="match status" value="1"/>
</dbReference>
<sequence>MAIYEFDGYKPVVDESAYVHPQAAVTGNVVIGKDVYIAPGAAIRGDWGKIVIKDGCNVQENCTIHMFPGVTVVLEESAHIGHGAIIHGAHIGRNCLVGMNAVIMDRVELGEECIVGALAFVPEGMEIGRRKLVVGDPAKIVKDVSDEMIDWKTKGTKLYQQLPGQLHNTLKECEPLREEPEGRQSQSINYETWGKTKNTESRTQDSE</sequence>
<keyword evidence="2" id="KW-0808">Transferase</keyword>
<dbReference type="GO" id="GO:0016740">
    <property type="term" value="F:transferase activity"/>
    <property type="evidence" value="ECO:0007669"/>
    <property type="project" value="UniProtKB-KW"/>
</dbReference>
<dbReference type="EMBL" id="JAALLT010000002">
    <property type="protein sequence ID" value="NGP75828.1"/>
    <property type="molecule type" value="Genomic_DNA"/>
</dbReference>
<dbReference type="CDD" id="cd04745">
    <property type="entry name" value="LbH_paaY_like"/>
    <property type="match status" value="1"/>
</dbReference>
<name>A0A6M1SUN9_9BACT</name>
<reference evidence="2 3" key="1">
    <citation type="submission" date="2020-02" db="EMBL/GenBank/DDBJ databases">
        <title>Balneolaceae bacterium YR4-1, complete genome.</title>
        <authorList>
            <person name="Li Y."/>
            <person name="Wu S."/>
        </authorList>
    </citation>
    <scope>NUCLEOTIDE SEQUENCE [LARGE SCALE GENOMIC DNA]</scope>
    <source>
        <strain evidence="2 3">YR4-1</strain>
    </source>
</reference>
<dbReference type="PANTHER" id="PTHR13061">
    <property type="entry name" value="DYNACTIN SUBUNIT P25"/>
    <property type="match status" value="1"/>
</dbReference>
<dbReference type="RefSeq" id="WP_165139579.1">
    <property type="nucleotide sequence ID" value="NZ_JAALLT010000002.1"/>
</dbReference>